<dbReference type="Pfam" id="PF18364">
    <property type="entry name" value="Molybdopterin_N"/>
    <property type="match status" value="1"/>
</dbReference>
<comment type="similarity">
    <text evidence="3">Belongs to the prokaryotic molybdopterin-containing oxidoreductase family.</text>
</comment>
<comment type="subcellular location">
    <subcellularLocation>
        <location evidence="2">Periplasm</location>
    </subcellularLocation>
</comment>
<dbReference type="InterPro" id="IPR006658">
    <property type="entry name" value="BisC"/>
</dbReference>
<evidence type="ECO:0000256" key="10">
    <source>
        <dbReference type="SAM" id="SignalP"/>
    </source>
</evidence>
<evidence type="ECO:0000256" key="6">
    <source>
        <dbReference type="ARBA" id="ARBA00022723"/>
    </source>
</evidence>
<dbReference type="InterPro" id="IPR006657">
    <property type="entry name" value="MoPterin_dinucl-bd_dom"/>
</dbReference>
<keyword evidence="6" id="KW-0479">Metal-binding</keyword>
<evidence type="ECO:0000256" key="2">
    <source>
        <dbReference type="ARBA" id="ARBA00004418"/>
    </source>
</evidence>
<reference evidence="14 15" key="1">
    <citation type="submission" date="2023-03" db="EMBL/GenBank/DDBJ databases">
        <title>Halomonas sp. nov., isolated from Korean tranditional fermented seafood 'Jeotgal'.</title>
        <authorList>
            <person name="Kim B."/>
            <person name="Shin N.-R."/>
        </authorList>
    </citation>
    <scope>NUCLEOTIDE SEQUENCE [LARGE SCALE GENOMIC DNA]</scope>
    <source>
        <strain evidence="14 15">SG2L-4</strain>
    </source>
</reference>
<dbReference type="PROSITE" id="PS51318">
    <property type="entry name" value="TAT"/>
    <property type="match status" value="1"/>
</dbReference>
<dbReference type="Pfam" id="PF01568">
    <property type="entry name" value="Molydop_binding"/>
    <property type="match status" value="1"/>
</dbReference>
<feature type="domain" description="Molybdopterin oxidoreductase" evidence="11">
    <location>
        <begin position="89"/>
        <end position="559"/>
    </location>
</feature>
<keyword evidence="9" id="KW-0560">Oxidoreductase</keyword>
<dbReference type="EC" id="1.7.2.3" evidence="4"/>
<dbReference type="Gene3D" id="3.40.228.10">
    <property type="entry name" value="Dimethylsulfoxide Reductase, domain 2"/>
    <property type="match status" value="1"/>
</dbReference>
<keyword evidence="15" id="KW-1185">Reference proteome</keyword>
<dbReference type="Gene3D" id="2.40.40.20">
    <property type="match status" value="1"/>
</dbReference>
<feature type="domain" description="Molybdopterin oxidoreductase N-terminal" evidence="13">
    <location>
        <begin position="45"/>
        <end position="85"/>
    </location>
</feature>
<dbReference type="CDD" id="cd02793">
    <property type="entry name" value="MopB_CT_DMSOR-BSOR-TMAOR"/>
    <property type="match status" value="1"/>
</dbReference>
<evidence type="ECO:0000256" key="9">
    <source>
        <dbReference type="ARBA" id="ARBA00023002"/>
    </source>
</evidence>
<dbReference type="PANTHER" id="PTHR43742">
    <property type="entry name" value="TRIMETHYLAMINE-N-OXIDE REDUCTASE"/>
    <property type="match status" value="1"/>
</dbReference>
<dbReference type="InterPro" id="IPR009010">
    <property type="entry name" value="Asp_de-COase-like_dom_sf"/>
</dbReference>
<name>A0ABY9Z3L1_9GAMM</name>
<dbReference type="NCBIfam" id="TIGR00509">
    <property type="entry name" value="bisC_fam"/>
    <property type="match status" value="1"/>
</dbReference>
<dbReference type="EMBL" id="CP119391">
    <property type="protein sequence ID" value="WNK20818.1"/>
    <property type="molecule type" value="Genomic_DNA"/>
</dbReference>
<dbReference type="InterPro" id="IPR041460">
    <property type="entry name" value="Molybdopterin_N"/>
</dbReference>
<dbReference type="CDD" id="cd02769">
    <property type="entry name" value="MopB_DMSOR-BSOR-TMAOR"/>
    <property type="match status" value="1"/>
</dbReference>
<accession>A0ABY9Z3L1</accession>
<dbReference type="Gene3D" id="3.90.55.10">
    <property type="entry name" value="Dimethylsulfoxide Reductase, domain 3"/>
    <property type="match status" value="1"/>
</dbReference>
<evidence type="ECO:0000256" key="5">
    <source>
        <dbReference type="ARBA" id="ARBA00022505"/>
    </source>
</evidence>
<dbReference type="Pfam" id="PF00384">
    <property type="entry name" value="Molybdopterin"/>
    <property type="match status" value="1"/>
</dbReference>
<evidence type="ECO:0000259" key="12">
    <source>
        <dbReference type="Pfam" id="PF01568"/>
    </source>
</evidence>
<dbReference type="InterPro" id="IPR006311">
    <property type="entry name" value="TAT_signal"/>
</dbReference>
<feature type="signal peptide" evidence="10">
    <location>
        <begin position="1"/>
        <end position="36"/>
    </location>
</feature>
<gene>
    <name evidence="14" type="ORF">P1P91_03815</name>
</gene>
<protein>
    <recommendedName>
        <fullName evidence="4">trimethylamine-N-oxide reductase</fullName>
        <ecNumber evidence="4">1.7.2.3</ecNumber>
    </recommendedName>
</protein>
<dbReference type="InterPro" id="IPR006656">
    <property type="entry name" value="Mopterin_OxRdtase"/>
</dbReference>
<evidence type="ECO:0000259" key="13">
    <source>
        <dbReference type="Pfam" id="PF18364"/>
    </source>
</evidence>
<evidence type="ECO:0000256" key="1">
    <source>
        <dbReference type="ARBA" id="ARBA00001942"/>
    </source>
</evidence>
<evidence type="ECO:0000259" key="11">
    <source>
        <dbReference type="Pfam" id="PF00384"/>
    </source>
</evidence>
<dbReference type="InterPro" id="IPR041954">
    <property type="entry name" value="CT_DMSOR/BSOR/TMAOR"/>
</dbReference>
<feature type="domain" description="Molybdopterin dinucleotide-binding" evidence="12">
    <location>
        <begin position="679"/>
        <end position="792"/>
    </location>
</feature>
<feature type="chain" id="PRO_5046016543" description="trimethylamine-N-oxide reductase" evidence="10">
    <location>
        <begin position="37"/>
        <end position="821"/>
    </location>
</feature>
<evidence type="ECO:0000256" key="7">
    <source>
        <dbReference type="ARBA" id="ARBA00022729"/>
    </source>
</evidence>
<dbReference type="PROSITE" id="PS00490">
    <property type="entry name" value="MOLYBDOPTERIN_PROK_2"/>
    <property type="match status" value="1"/>
</dbReference>
<dbReference type="InterPro" id="IPR006655">
    <property type="entry name" value="Mopterin_OxRdtase_prok_CS"/>
</dbReference>
<keyword evidence="5" id="KW-0500">Molybdenum</keyword>
<dbReference type="InterPro" id="IPR050612">
    <property type="entry name" value="Prok_Mopterin_Oxidored"/>
</dbReference>
<evidence type="ECO:0000313" key="14">
    <source>
        <dbReference type="EMBL" id="WNK20818.1"/>
    </source>
</evidence>
<dbReference type="SUPFAM" id="SSF53706">
    <property type="entry name" value="Formate dehydrogenase/DMSO reductase, domains 1-3"/>
    <property type="match status" value="1"/>
</dbReference>
<keyword evidence="8" id="KW-0574">Periplasm</keyword>
<evidence type="ECO:0000256" key="3">
    <source>
        <dbReference type="ARBA" id="ARBA00010312"/>
    </source>
</evidence>
<evidence type="ECO:0000256" key="8">
    <source>
        <dbReference type="ARBA" id="ARBA00022764"/>
    </source>
</evidence>
<proteinExistence type="inferred from homology"/>
<dbReference type="SUPFAM" id="SSF50692">
    <property type="entry name" value="ADC-like"/>
    <property type="match status" value="1"/>
</dbReference>
<evidence type="ECO:0000256" key="4">
    <source>
        <dbReference type="ARBA" id="ARBA00011885"/>
    </source>
</evidence>
<evidence type="ECO:0000313" key="15">
    <source>
        <dbReference type="Proteomes" id="UP001301869"/>
    </source>
</evidence>
<dbReference type="PANTHER" id="PTHR43742:SF10">
    <property type="entry name" value="TRIMETHYLAMINE-N-OXIDE REDUCTASE 2"/>
    <property type="match status" value="1"/>
</dbReference>
<sequence length="821" mass="91943">MNTFWNMKRRTFLKGGSSFVAAAALVSPASALRAFAQAPAKTVITAAHWGPLEVTVENGKITGSGPALADRRENYLQSVVADQVHHRVRVKQPMVRKGFLDGLDDVETPDGKRGKDEFVAVSWERAYDLVEQQLRRVRQEHGAKSIWGGSYGWYSSGSLHAAQTLLQRFLRLTGGYVDRVNSYSTGAISVIMPHIMGNAETTVPQTTWPVILEHSDVVMIMSANPMNTLEIAWTSSDEKGRLYFEKLRDSGKRIIIIDPMYSETARFFGDRAEWIAPNPTTDVPLMLGIAHELLTTERHDQAFLDEYTVGFERFAAYLRGEDDGTEKTPEWAANICDVPADKIRELATLFADNRTMLMAGWAMQRADKGEQTHWTLVTLAAMLGQIGLPGGGFGFSYHYSNGGVPPHEAIVVPGISATPDAPHLADQIEDTSEYTLPVARIVEALENPGDKLDYNGGQVTLPDIRLIWWCGGNPFHHHQDTNRLRRAWQKPEVVIVSEPYWTATAKHADIVLPITTSYERDDITMTGDFSNMHIVPMKKVVEPQHEARDDYEVFRELSARFGVEQEYSEGRTQMGWIKHFYEQAADVARAKRVRMPRFQQFWEENAIIKNPVDKSRGDWVRHADFREDPVLNPLGTPSGKIEIFSETIDAMNYDDCLGHPSWLEPVEYLGNATPEHPIHLMTPHLAYRLHSQLNYTRLRDEYAVANREPVFLHPEDAAERGIADGDLVRVYNDRGQILCGAVLDEGIKRRVIAIHEGAWYDPADDGDNALCKNGNMNVLVVDRGTSKLAQGTCGYTALVQFEKFTGTAPELTAFEPPIGAA</sequence>
<dbReference type="Gene3D" id="3.40.50.740">
    <property type="match status" value="1"/>
</dbReference>
<keyword evidence="7 10" id="KW-0732">Signal</keyword>
<dbReference type="Proteomes" id="UP001301869">
    <property type="component" value="Chromosome"/>
</dbReference>
<organism evidence="14 15">
    <name type="scientific">Halomonas piscis</name>
    <dbReference type="NCBI Taxonomy" id="3031727"/>
    <lineage>
        <taxon>Bacteria</taxon>
        <taxon>Pseudomonadati</taxon>
        <taxon>Pseudomonadota</taxon>
        <taxon>Gammaproteobacteria</taxon>
        <taxon>Oceanospirillales</taxon>
        <taxon>Halomonadaceae</taxon>
        <taxon>Halomonas</taxon>
    </lineage>
</organism>
<dbReference type="RefSeq" id="WP_311884644.1">
    <property type="nucleotide sequence ID" value="NZ_CP119391.1"/>
</dbReference>
<comment type="cofactor">
    <cofactor evidence="1">
        <name>Mo-bis(molybdopterin guanine dinucleotide)</name>
        <dbReference type="ChEBI" id="CHEBI:60539"/>
    </cofactor>
</comment>